<feature type="signal peptide" evidence="1">
    <location>
        <begin position="1"/>
        <end position="18"/>
    </location>
</feature>
<evidence type="ECO:0008006" key="4">
    <source>
        <dbReference type="Google" id="ProtNLM"/>
    </source>
</evidence>
<accession>A0ABW7F595</accession>
<keyword evidence="3" id="KW-1185">Reference proteome</keyword>
<keyword evidence="1" id="KW-0732">Signal</keyword>
<reference evidence="2 3" key="1">
    <citation type="submission" date="2024-08" db="EMBL/GenBank/DDBJ databases">
        <authorList>
            <person name="Lu H."/>
        </authorList>
    </citation>
    <scope>NUCLEOTIDE SEQUENCE [LARGE SCALE GENOMIC DNA]</scope>
    <source>
        <strain evidence="2 3">LYH14W</strain>
    </source>
</reference>
<name>A0ABW7F595_9BURK</name>
<organism evidence="2 3">
    <name type="scientific">Pelomonas parva</name>
    <dbReference type="NCBI Taxonomy" id="3299032"/>
    <lineage>
        <taxon>Bacteria</taxon>
        <taxon>Pseudomonadati</taxon>
        <taxon>Pseudomonadota</taxon>
        <taxon>Betaproteobacteria</taxon>
        <taxon>Burkholderiales</taxon>
        <taxon>Sphaerotilaceae</taxon>
        <taxon>Roseateles</taxon>
    </lineage>
</organism>
<feature type="chain" id="PRO_5046952803" description="PEP-CTERM sorting domain-containing protein" evidence="1">
    <location>
        <begin position="19"/>
        <end position="216"/>
    </location>
</feature>
<gene>
    <name evidence="2" type="ORF">ACG00Y_17120</name>
</gene>
<sequence>MRRTFIALALSALGVANAATVTVYTSLASWQAALSSADQLQDFSGYANGTDLTGVAVLPGVTLSSNIGPVEVFGADKTASAFGPARQVGNGYFEGQYALPFLAAALDIASFESIPGNDTTAVDQGLLSFLFSDGSTEDILLSGGDGSPIFVGVISDFAITSFRWTEAHEGDGGNEESALDNLRVAMRAPGNELPLPGSLPLALAALAAVPLARRRR</sequence>
<dbReference type="Proteomes" id="UP001606210">
    <property type="component" value="Unassembled WGS sequence"/>
</dbReference>
<evidence type="ECO:0000313" key="2">
    <source>
        <dbReference type="EMBL" id="MFG6431645.1"/>
    </source>
</evidence>
<protein>
    <recommendedName>
        <fullName evidence="4">PEP-CTERM sorting domain-containing protein</fullName>
    </recommendedName>
</protein>
<dbReference type="EMBL" id="JBIGHV010000006">
    <property type="protein sequence ID" value="MFG6431645.1"/>
    <property type="molecule type" value="Genomic_DNA"/>
</dbReference>
<evidence type="ECO:0000256" key="1">
    <source>
        <dbReference type="SAM" id="SignalP"/>
    </source>
</evidence>
<comment type="caution">
    <text evidence="2">The sequence shown here is derived from an EMBL/GenBank/DDBJ whole genome shotgun (WGS) entry which is preliminary data.</text>
</comment>
<dbReference type="RefSeq" id="WP_394480863.1">
    <property type="nucleotide sequence ID" value="NZ_JBIGHV010000006.1"/>
</dbReference>
<evidence type="ECO:0000313" key="3">
    <source>
        <dbReference type="Proteomes" id="UP001606210"/>
    </source>
</evidence>
<proteinExistence type="predicted"/>